<reference evidence="2" key="1">
    <citation type="submission" date="2020-09" db="EMBL/GenBank/DDBJ databases">
        <title>Streptomyces canutascabiei sp. nov., which causes potato common scab and is distributed across the world.</title>
        <authorList>
            <person name="Nguyen H.P."/>
            <person name="Weisberg A.J."/>
            <person name="Chang J.H."/>
            <person name="Clarke C.R."/>
        </authorList>
    </citation>
    <scope>NUCLEOTIDE SEQUENCE</scope>
    <source>
        <strain evidence="2">ID-01-6.2a</strain>
    </source>
</reference>
<proteinExistence type="predicted"/>
<sequence>MSRPQLAHGSLTSLTAALTLLTTGCAQQADGVRAGADACRADGGWSARKRAAWLRPAVTFPGGAADEDEAVVIGAPAGGPLCAPISVRVEFWEATVTTAGTDLKSVLRVRLTTDGSRPWTVGLPTSLAPEERGDCTGVLMAAYPGAPLTRAELPDLSAPLTPSSTTADTPFGTTRVAARHLLPPTTACGASGGTTPNPWGGDHP</sequence>
<organism evidence="2 3">
    <name type="scientific">Streptomyces caniscabiei</name>
    <dbReference type="NCBI Taxonomy" id="2746961"/>
    <lineage>
        <taxon>Bacteria</taxon>
        <taxon>Bacillati</taxon>
        <taxon>Actinomycetota</taxon>
        <taxon>Actinomycetes</taxon>
        <taxon>Kitasatosporales</taxon>
        <taxon>Streptomycetaceae</taxon>
        <taxon>Streptomyces</taxon>
    </lineage>
</organism>
<evidence type="ECO:0000256" key="1">
    <source>
        <dbReference type="SAM" id="MobiDB-lite"/>
    </source>
</evidence>
<accession>A0A927QGK3</accession>
<name>A0A927QGK3_9ACTN</name>
<dbReference type="Proteomes" id="UP000661025">
    <property type="component" value="Unassembled WGS sequence"/>
</dbReference>
<evidence type="ECO:0008006" key="4">
    <source>
        <dbReference type="Google" id="ProtNLM"/>
    </source>
</evidence>
<protein>
    <recommendedName>
        <fullName evidence="4">Lipoprotein</fullName>
    </recommendedName>
</protein>
<dbReference type="PROSITE" id="PS51257">
    <property type="entry name" value="PROKAR_LIPOPROTEIN"/>
    <property type="match status" value="1"/>
</dbReference>
<dbReference type="AlphaFoldDB" id="A0A927QGK3"/>
<feature type="region of interest" description="Disordered" evidence="1">
    <location>
        <begin position="184"/>
        <end position="204"/>
    </location>
</feature>
<gene>
    <name evidence="2" type="ORF">IHE70_24360</name>
</gene>
<evidence type="ECO:0000313" key="2">
    <source>
        <dbReference type="EMBL" id="MBD9726298.1"/>
    </source>
</evidence>
<dbReference type="GeneID" id="79935577"/>
<evidence type="ECO:0000313" key="3">
    <source>
        <dbReference type="Proteomes" id="UP000661025"/>
    </source>
</evidence>
<dbReference type="RefSeq" id="WP_192362923.1">
    <property type="nucleotide sequence ID" value="NZ_CP119182.1"/>
</dbReference>
<comment type="caution">
    <text evidence="2">The sequence shown here is derived from an EMBL/GenBank/DDBJ whole genome shotgun (WGS) entry which is preliminary data.</text>
</comment>
<dbReference type="EMBL" id="JACYXT010000010">
    <property type="protein sequence ID" value="MBD9726298.1"/>
    <property type="molecule type" value="Genomic_DNA"/>
</dbReference>